<dbReference type="Gramene" id="MELO3C028233.2.1">
    <property type="protein sequence ID" value="MELO3C028233.2.1"/>
    <property type="gene ID" value="MELO3C028233.2"/>
</dbReference>
<feature type="compositionally biased region" description="Basic residues" evidence="1">
    <location>
        <begin position="72"/>
        <end position="81"/>
    </location>
</feature>
<feature type="compositionally biased region" description="Low complexity" evidence="1">
    <location>
        <begin position="9"/>
        <end position="18"/>
    </location>
</feature>
<name>A0A9I9E3P2_CUCME</name>
<proteinExistence type="predicted"/>
<organism evidence="2">
    <name type="scientific">Cucumis melo</name>
    <name type="common">Muskmelon</name>
    <dbReference type="NCBI Taxonomy" id="3656"/>
    <lineage>
        <taxon>Eukaryota</taxon>
        <taxon>Viridiplantae</taxon>
        <taxon>Streptophyta</taxon>
        <taxon>Embryophyta</taxon>
        <taxon>Tracheophyta</taxon>
        <taxon>Spermatophyta</taxon>
        <taxon>Magnoliopsida</taxon>
        <taxon>eudicotyledons</taxon>
        <taxon>Gunneridae</taxon>
        <taxon>Pentapetalae</taxon>
        <taxon>rosids</taxon>
        <taxon>fabids</taxon>
        <taxon>Cucurbitales</taxon>
        <taxon>Cucurbitaceae</taxon>
        <taxon>Benincaseae</taxon>
        <taxon>Cucumis</taxon>
    </lineage>
</organism>
<reference evidence="2" key="1">
    <citation type="submission" date="2023-03" db="UniProtKB">
        <authorList>
            <consortium name="EnsemblPlants"/>
        </authorList>
    </citation>
    <scope>IDENTIFICATION</scope>
</reference>
<protein>
    <submittedName>
        <fullName evidence="2">Uncharacterized protein</fullName>
    </submittedName>
</protein>
<sequence>GLGSGQLGTGATSTTTSAFDDGVSRGWVESDDSLCSQAAEDDGLTTDTVGRFEAERRSEMAGRPRRTGSTTWKRRGRARRKEKGENDGRRR</sequence>
<feature type="compositionally biased region" description="Basic and acidic residues" evidence="1">
    <location>
        <begin position="50"/>
        <end position="62"/>
    </location>
</feature>
<evidence type="ECO:0000313" key="2">
    <source>
        <dbReference type="EnsemblPlants" id="MELO3C028233.2.1"/>
    </source>
</evidence>
<evidence type="ECO:0000256" key="1">
    <source>
        <dbReference type="SAM" id="MobiDB-lite"/>
    </source>
</evidence>
<dbReference type="AlphaFoldDB" id="A0A9I9E3P2"/>
<accession>A0A9I9E3P2</accession>
<feature type="region of interest" description="Disordered" evidence="1">
    <location>
        <begin position="1"/>
        <end position="91"/>
    </location>
</feature>
<dbReference type="EnsemblPlants" id="MELO3C028233.2.1">
    <property type="protein sequence ID" value="MELO3C028233.2.1"/>
    <property type="gene ID" value="MELO3C028233.2"/>
</dbReference>
<feature type="compositionally biased region" description="Basic and acidic residues" evidence="1">
    <location>
        <begin position="82"/>
        <end position="91"/>
    </location>
</feature>